<keyword evidence="5 13" id="KW-0378">Hydrolase</keyword>
<dbReference type="InterPro" id="IPR041471">
    <property type="entry name" value="UvrB_inter"/>
</dbReference>
<dbReference type="PANTHER" id="PTHR47964">
    <property type="entry name" value="ATP-DEPENDENT DNA HELICASE HOMOLOG RECG, CHLOROPLASTIC"/>
    <property type="match status" value="1"/>
</dbReference>
<dbReference type="Gene3D" id="2.40.10.170">
    <property type="match status" value="1"/>
</dbReference>
<evidence type="ECO:0000256" key="5">
    <source>
        <dbReference type="ARBA" id="ARBA00022801"/>
    </source>
</evidence>
<dbReference type="Pfam" id="PF00270">
    <property type="entry name" value="DEAD"/>
    <property type="match status" value="1"/>
</dbReference>
<feature type="domain" description="Helicase ATP-binding" evidence="14">
    <location>
        <begin position="668"/>
        <end position="829"/>
    </location>
</feature>
<evidence type="ECO:0000256" key="13">
    <source>
        <dbReference type="HAMAP-Rule" id="MF_00969"/>
    </source>
</evidence>
<dbReference type="SUPFAM" id="SSF52540">
    <property type="entry name" value="P-loop containing nucleoside triphosphate hydrolases"/>
    <property type="match status" value="4"/>
</dbReference>
<dbReference type="GO" id="GO:0003678">
    <property type="term" value="F:DNA helicase activity"/>
    <property type="evidence" value="ECO:0007669"/>
    <property type="project" value="TreeGrafter"/>
</dbReference>
<dbReference type="GO" id="GO:0000716">
    <property type="term" value="P:transcription-coupled nucleotide-excision repair, DNA damage recognition"/>
    <property type="evidence" value="ECO:0007669"/>
    <property type="project" value="UniProtKB-UniRule"/>
</dbReference>
<comment type="similarity">
    <text evidence="11 13">In the C-terminal section; belongs to the helicase family. RecG subfamily.</text>
</comment>
<dbReference type="Pfam" id="PF00271">
    <property type="entry name" value="Helicase_C"/>
    <property type="match status" value="1"/>
</dbReference>
<proteinExistence type="inferred from homology"/>
<dbReference type="EC" id="3.6.4.-" evidence="13"/>
<dbReference type="GO" id="GO:0016787">
    <property type="term" value="F:hydrolase activity"/>
    <property type="evidence" value="ECO:0007669"/>
    <property type="project" value="UniProtKB-KW"/>
</dbReference>
<dbReference type="InterPro" id="IPR027417">
    <property type="entry name" value="P-loop_NTPase"/>
</dbReference>
<dbReference type="KEGG" id="moj:D7D94_01085"/>
<evidence type="ECO:0000256" key="2">
    <source>
        <dbReference type="ARBA" id="ARBA00022490"/>
    </source>
</evidence>
<dbReference type="Pfam" id="PF02559">
    <property type="entry name" value="CarD_TRCF_RID"/>
    <property type="match status" value="1"/>
</dbReference>
<comment type="function">
    <text evidence="13">Couples transcription and DNA repair by recognizing RNA polymerase (RNAP) stalled at DNA lesions. Mediates ATP-dependent release of RNAP and its truncated transcript from the DNA, and recruitment of nucleotide excision repair machinery to the damaged site.</text>
</comment>
<keyword evidence="6" id="KW-0347">Helicase</keyword>
<evidence type="ECO:0000256" key="6">
    <source>
        <dbReference type="ARBA" id="ARBA00022806"/>
    </source>
</evidence>
<dbReference type="Gene3D" id="3.40.50.300">
    <property type="entry name" value="P-loop containing nucleotide triphosphate hydrolases"/>
    <property type="match status" value="2"/>
</dbReference>
<organism evidence="16 17">
    <name type="scientific">Microbacterium oryzae</name>
    <dbReference type="NCBI Taxonomy" id="743009"/>
    <lineage>
        <taxon>Bacteria</taxon>
        <taxon>Bacillati</taxon>
        <taxon>Actinomycetota</taxon>
        <taxon>Actinomycetes</taxon>
        <taxon>Micrococcales</taxon>
        <taxon>Microbacteriaceae</taxon>
        <taxon>Microbacterium</taxon>
    </lineage>
</organism>
<evidence type="ECO:0000256" key="9">
    <source>
        <dbReference type="ARBA" id="ARBA00023204"/>
    </source>
</evidence>
<dbReference type="EMBL" id="CP032550">
    <property type="protein sequence ID" value="QGU26440.1"/>
    <property type="molecule type" value="Genomic_DNA"/>
</dbReference>
<dbReference type="PROSITE" id="PS51192">
    <property type="entry name" value="HELICASE_ATP_BIND_1"/>
    <property type="match status" value="1"/>
</dbReference>
<keyword evidence="8 13" id="KW-0238">DNA-binding</keyword>
<dbReference type="Pfam" id="PF03461">
    <property type="entry name" value="TRCF"/>
    <property type="match status" value="1"/>
</dbReference>
<comment type="subcellular location">
    <subcellularLocation>
        <location evidence="1 13">Cytoplasm</location>
    </subcellularLocation>
</comment>
<dbReference type="InterPro" id="IPR001650">
    <property type="entry name" value="Helicase_C-like"/>
</dbReference>
<evidence type="ECO:0000256" key="7">
    <source>
        <dbReference type="ARBA" id="ARBA00022840"/>
    </source>
</evidence>
<dbReference type="InterPro" id="IPR004576">
    <property type="entry name" value="Mfd"/>
</dbReference>
<keyword evidence="9 13" id="KW-0234">DNA repair</keyword>
<evidence type="ECO:0000256" key="12">
    <source>
        <dbReference type="ARBA" id="ARBA00070128"/>
    </source>
</evidence>
<dbReference type="FunFam" id="3.40.50.300:FF:000300">
    <property type="entry name" value="Transcription-repair-coupling factor"/>
    <property type="match status" value="1"/>
</dbReference>
<comment type="similarity">
    <text evidence="10 13">In the N-terminal section; belongs to the UvrB family.</text>
</comment>
<keyword evidence="4 13" id="KW-0227">DNA damage</keyword>
<dbReference type="NCBIfam" id="TIGR00580">
    <property type="entry name" value="mfd"/>
    <property type="match status" value="1"/>
</dbReference>
<dbReference type="Pfam" id="PF17757">
    <property type="entry name" value="UvrB_inter"/>
    <property type="match status" value="1"/>
</dbReference>
<dbReference type="AlphaFoldDB" id="A0A6I6E1K6"/>
<dbReference type="GO" id="GO:0003684">
    <property type="term" value="F:damaged DNA binding"/>
    <property type="evidence" value="ECO:0007669"/>
    <property type="project" value="InterPro"/>
</dbReference>
<accession>A0A6I6E1K6</accession>
<dbReference type="InterPro" id="IPR003711">
    <property type="entry name" value="CarD-like/TRCF_RID"/>
</dbReference>
<dbReference type="GO" id="GO:0005524">
    <property type="term" value="F:ATP binding"/>
    <property type="evidence" value="ECO:0007669"/>
    <property type="project" value="UniProtKB-UniRule"/>
</dbReference>
<evidence type="ECO:0000256" key="8">
    <source>
        <dbReference type="ARBA" id="ARBA00023125"/>
    </source>
</evidence>
<keyword evidence="7 13" id="KW-0067">ATP-binding</keyword>
<dbReference type="PROSITE" id="PS51194">
    <property type="entry name" value="HELICASE_CTER"/>
    <property type="match status" value="1"/>
</dbReference>
<dbReference type="InterPro" id="IPR036101">
    <property type="entry name" value="CarD-like/TRCF_RID_sf"/>
</dbReference>
<dbReference type="SMART" id="SM00487">
    <property type="entry name" value="DEXDc"/>
    <property type="match status" value="1"/>
</dbReference>
<dbReference type="Gene3D" id="3.40.50.11180">
    <property type="match status" value="1"/>
</dbReference>
<keyword evidence="3 13" id="KW-0547">Nucleotide-binding</keyword>
<gene>
    <name evidence="13 16" type="primary">mfd</name>
    <name evidence="16" type="ORF">D7D94_01085</name>
</gene>
<dbReference type="InterPro" id="IPR005118">
    <property type="entry name" value="TRCF_C"/>
</dbReference>
<evidence type="ECO:0000259" key="14">
    <source>
        <dbReference type="PROSITE" id="PS51192"/>
    </source>
</evidence>
<evidence type="ECO:0000256" key="10">
    <source>
        <dbReference type="ARBA" id="ARBA00061104"/>
    </source>
</evidence>
<reference evidence="16 17" key="1">
    <citation type="submission" date="2018-09" db="EMBL/GenBank/DDBJ databases">
        <title>Whole genome sequencing of Microbacterium oryzae strain MB-10T.</title>
        <authorList>
            <person name="Das S.K."/>
        </authorList>
    </citation>
    <scope>NUCLEOTIDE SEQUENCE [LARGE SCALE GENOMIC DNA]</scope>
    <source>
        <strain evidence="16 17">MB-10</strain>
    </source>
</reference>
<evidence type="ECO:0000313" key="16">
    <source>
        <dbReference type="EMBL" id="QGU26440.1"/>
    </source>
</evidence>
<dbReference type="GO" id="GO:0005737">
    <property type="term" value="C:cytoplasm"/>
    <property type="evidence" value="ECO:0007669"/>
    <property type="project" value="UniProtKB-SubCell"/>
</dbReference>
<dbReference type="HAMAP" id="MF_00969">
    <property type="entry name" value="TRCF"/>
    <property type="match status" value="1"/>
</dbReference>
<keyword evidence="2 13" id="KW-0963">Cytoplasm</keyword>
<evidence type="ECO:0000256" key="11">
    <source>
        <dbReference type="ARBA" id="ARBA00061399"/>
    </source>
</evidence>
<dbReference type="CDD" id="cd17991">
    <property type="entry name" value="DEXHc_TRCF"/>
    <property type="match status" value="1"/>
</dbReference>
<dbReference type="InterPro" id="IPR047112">
    <property type="entry name" value="RecG/Mfd"/>
</dbReference>
<dbReference type="SMART" id="SM01058">
    <property type="entry name" value="CarD_TRCF"/>
    <property type="match status" value="1"/>
</dbReference>
<dbReference type="FunFam" id="3.40.50.300:FF:000546">
    <property type="entry name" value="Transcription-repair-coupling factor"/>
    <property type="match status" value="1"/>
</dbReference>
<dbReference type="InterPro" id="IPR037235">
    <property type="entry name" value="TRCF-like_C_D7"/>
</dbReference>
<feature type="domain" description="Helicase C-terminal" evidence="15">
    <location>
        <begin position="854"/>
        <end position="1004"/>
    </location>
</feature>
<dbReference type="Proteomes" id="UP000422989">
    <property type="component" value="Chromosome"/>
</dbReference>
<dbReference type="SMART" id="SM00490">
    <property type="entry name" value="HELICc"/>
    <property type="match status" value="1"/>
</dbReference>
<dbReference type="SUPFAM" id="SSF141259">
    <property type="entry name" value="CarD-like"/>
    <property type="match status" value="1"/>
</dbReference>
<protein>
    <recommendedName>
        <fullName evidence="12 13">Transcription-repair-coupling factor</fullName>
        <shortName evidence="13">TRCF</shortName>
        <ecNumber evidence="13">3.6.4.-</ecNumber>
    </recommendedName>
</protein>
<name>A0A6I6E1K6_9MICO</name>
<dbReference type="InterPro" id="IPR011545">
    <property type="entry name" value="DEAD/DEAH_box_helicase_dom"/>
</dbReference>
<sequence length="1212" mass="131694">MTVQGIVDALEQDGSFRDALAAAAVDADLSLVDGLAAPMLAALLERRRAAGHAPVLLALAPTGRRAEALGAALASVIPGAEVRDFPAWETLPHERLSPSPETVGRRLETLRRITAAADRETPLVVTASIRAAIQPIAPGLGDVHPIELRVGARGDELESVVERLVELAYHRVDMVSRRGEFAVRGGILDVFPPVADHPYRVEFFGDEVDQIRAFSVADQRSLPGEVREVSLVPSRELLLTPDVRQRARELQHEYPGIAQMLERMGEGIPVEGMESLMPVLAGPLVALPSYLPRGAAVALVDPERAVSRSITLGETNREFLEAAWNAATSGGSAPINLESGDFLTLAQLRDEVREAAGVWWTLSPFDSGAADIAAELAALDDDETVDALPDEADALRVRASAAPTFQGNVEGATEHIGGLLRDGWRVVVAASGAGLVERARDVLSERGLAARIVDDLAAEPEAGVATLVQAAIERGFAVEGARLAVFTENEFYGRTIGGDTRTVKKLASRRKNVVDPMQLKPGEIVVHATHGIGRFVEMTQREVSSGGRNATKTKRDYLVLEYAPSKRGYPGDKLYVPTDQLDLLSKYVGGEAPTLSKMGGSDWAQAKSRARRAVRDIAVELVKLYSARMAAKGYAFGPDTPWQRELEEAFPFAETADQLQTIEEVKRDMERPVPMDRLLSGDVGFGKTEVAVRAAFKAIQDGKQVAMLVPTTLLVKQHLETFQDRFAGFPVQVRALSRFQTDKEARETLQGLVDGSVDMVIGTHRILTEQVVFKDLGLLIVDEEQRFGVEHKDALKKLKTNVDILAMSATPIPRTLEMAVTGIREMSTLATPPEDRHPILSYVGPHNDKQIAAAIRREMLREGQVFFVHNRVTTIQKVAAHLAELVPDARIAVAHGKMSEKQLEQVVDDFWERKFDVLVCTTIIETGIDIANANTIIIDRADKYGLAQLHQLRGRVGRGRERAYAYLVYDEHKPLSETAADRLETIAVHNDLGSGIQVAMKDLELRGAGNLLGAEQAGHIAGVGFDLYLRMIGEAVSAFRGEETEGPTELRLELPVEARLPESYIDSERLRLEAYQKLSAAASATAKDDAIDQVIEELVDRYGTPPAEVDGLVAVARLRRRAAQAGLADVVAMGRNLRVAPAHLPDSMKVRLQRLHPGAKILSGGEAMVVPLPQADGEPLGDADLIAWVAQLLDALFPLPQRDDAPAEKEDA</sequence>
<dbReference type="InterPro" id="IPR014001">
    <property type="entry name" value="Helicase_ATP-bd"/>
</dbReference>
<dbReference type="Gene3D" id="3.30.2060.10">
    <property type="entry name" value="Penicillin-binding protein 1b domain"/>
    <property type="match status" value="1"/>
</dbReference>
<evidence type="ECO:0000256" key="1">
    <source>
        <dbReference type="ARBA" id="ARBA00004496"/>
    </source>
</evidence>
<dbReference type="SUPFAM" id="SSF143517">
    <property type="entry name" value="TRCF domain-like"/>
    <property type="match status" value="1"/>
</dbReference>
<dbReference type="OrthoDB" id="9804325at2"/>
<dbReference type="RefSeq" id="WP_156240835.1">
    <property type="nucleotide sequence ID" value="NZ_BAAAZL010000002.1"/>
</dbReference>
<evidence type="ECO:0000256" key="4">
    <source>
        <dbReference type="ARBA" id="ARBA00022763"/>
    </source>
</evidence>
<dbReference type="Gene3D" id="3.90.1150.50">
    <property type="entry name" value="Transcription-repair-coupling factor, D7 domain"/>
    <property type="match status" value="1"/>
</dbReference>
<evidence type="ECO:0000313" key="17">
    <source>
        <dbReference type="Proteomes" id="UP000422989"/>
    </source>
</evidence>
<evidence type="ECO:0000259" key="15">
    <source>
        <dbReference type="PROSITE" id="PS51194"/>
    </source>
</evidence>
<dbReference type="PANTHER" id="PTHR47964:SF1">
    <property type="entry name" value="ATP-DEPENDENT DNA HELICASE HOMOLOG RECG, CHLOROPLASTIC"/>
    <property type="match status" value="1"/>
</dbReference>
<dbReference type="GO" id="GO:0006355">
    <property type="term" value="P:regulation of DNA-templated transcription"/>
    <property type="evidence" value="ECO:0007669"/>
    <property type="project" value="UniProtKB-UniRule"/>
</dbReference>
<dbReference type="SMART" id="SM00982">
    <property type="entry name" value="TRCF"/>
    <property type="match status" value="1"/>
</dbReference>
<evidence type="ECO:0000256" key="3">
    <source>
        <dbReference type="ARBA" id="ARBA00022741"/>
    </source>
</evidence>
<keyword evidence="17" id="KW-1185">Reference proteome</keyword>